<evidence type="ECO:0000313" key="4">
    <source>
        <dbReference type="Proteomes" id="UP000326951"/>
    </source>
</evidence>
<keyword evidence="3" id="KW-1185">Reference proteome</keyword>
<dbReference type="AlphaFoldDB" id="A0A410DC62"/>
<dbReference type="RefSeq" id="WP_028976123.1">
    <property type="nucleotide sequence ID" value="NZ_AP021853.1"/>
</dbReference>
<gene>
    <name evidence="1" type="primary">ywgA</name>
    <name evidence="2" type="ORF">C0674_14405</name>
    <name evidence="1" type="ORF">St703_29140</name>
</gene>
<name>A0A410DC62_9BACL</name>
<reference evidence="2 3" key="1">
    <citation type="submission" date="2018-01" db="EMBL/GenBank/DDBJ databases">
        <title>Complete genome sequencing of Sporolactobacillus terrae DLG3.</title>
        <authorList>
            <person name="Nam Y.-D."/>
            <person name="Kang J."/>
            <person name="Chung W.-H."/>
        </authorList>
    </citation>
    <scope>NUCLEOTIDE SEQUENCE [LARGE SCALE GENOMIC DNA]</scope>
    <source>
        <strain evidence="2 3">DLG3</strain>
    </source>
</reference>
<organism evidence="1 4">
    <name type="scientific">Sporolactobacillus terrae</name>
    <dbReference type="NCBI Taxonomy" id="269673"/>
    <lineage>
        <taxon>Bacteria</taxon>
        <taxon>Bacillati</taxon>
        <taxon>Bacillota</taxon>
        <taxon>Bacilli</taxon>
        <taxon>Bacillales</taxon>
        <taxon>Sporolactobacillaceae</taxon>
        <taxon>Sporolactobacillus</taxon>
    </lineage>
</organism>
<dbReference type="STRING" id="1449983.GCA_000647835_01581"/>
<reference evidence="1 4" key="2">
    <citation type="submission" date="2019-09" db="EMBL/GenBank/DDBJ databases">
        <title>Complete genome sequence of Sporolactobacillus terrae 70-3.</title>
        <authorList>
            <person name="Tanaka N."/>
            <person name="Shiwa Y."/>
            <person name="Fujita N."/>
            <person name="Tanasupawat S."/>
        </authorList>
    </citation>
    <scope>NUCLEOTIDE SEQUENCE [LARGE SCALE GENOMIC DNA]</scope>
    <source>
        <strain evidence="1 4">70-3</strain>
    </source>
</reference>
<evidence type="ECO:0000313" key="2">
    <source>
        <dbReference type="EMBL" id="QAA23685.1"/>
    </source>
</evidence>
<protein>
    <recommendedName>
        <fullName evidence="5">YwgA family protein</fullName>
    </recommendedName>
</protein>
<evidence type="ECO:0000313" key="1">
    <source>
        <dbReference type="EMBL" id="BBO00210.1"/>
    </source>
</evidence>
<evidence type="ECO:0008006" key="5">
    <source>
        <dbReference type="Google" id="ProtNLM"/>
    </source>
</evidence>
<dbReference type="EMBL" id="CP025688">
    <property type="protein sequence ID" value="QAA23685.1"/>
    <property type="molecule type" value="Genomic_DNA"/>
</dbReference>
<dbReference type="Proteomes" id="UP000285882">
    <property type="component" value="Chromosome"/>
</dbReference>
<dbReference type="Proteomes" id="UP000326951">
    <property type="component" value="Chromosome"/>
</dbReference>
<accession>A0A410DC62</accession>
<evidence type="ECO:0000313" key="3">
    <source>
        <dbReference type="Proteomes" id="UP000285882"/>
    </source>
</evidence>
<proteinExistence type="predicted"/>
<sequence>MLEDHAKIAALIHQSEGYLERKKLQKVVYILQRFGCPFNQKFHFYFSGPYSEELSIQLDELCDFGFLIEDWTSRSDQAEQCAYRISEAGEDFLSHYKDELPKTPLIQRVMGQTTSFLECAAMLLFFDQLPQNVAFDKVRTLEKNNEVCRFLEPALTFLSELRAAQAADVSVF</sequence>
<dbReference type="EMBL" id="AP021853">
    <property type="protein sequence ID" value="BBO00210.1"/>
    <property type="molecule type" value="Genomic_DNA"/>
</dbReference>